<dbReference type="Gene3D" id="1.25.40.30">
    <property type="match status" value="2"/>
</dbReference>
<evidence type="ECO:0000256" key="2">
    <source>
        <dbReference type="SAM" id="Coils"/>
    </source>
</evidence>
<evidence type="ECO:0000259" key="4">
    <source>
        <dbReference type="Pfam" id="PF15739"/>
    </source>
</evidence>
<keyword evidence="1 2" id="KW-0175">Coiled coil</keyword>
<organism evidence="5 6">
    <name type="scientific">Collichthys lucidus</name>
    <name type="common">Big head croaker</name>
    <name type="synonym">Sciaena lucida</name>
    <dbReference type="NCBI Taxonomy" id="240159"/>
    <lineage>
        <taxon>Eukaryota</taxon>
        <taxon>Metazoa</taxon>
        <taxon>Chordata</taxon>
        <taxon>Craniata</taxon>
        <taxon>Vertebrata</taxon>
        <taxon>Euteleostomi</taxon>
        <taxon>Actinopterygii</taxon>
        <taxon>Neopterygii</taxon>
        <taxon>Teleostei</taxon>
        <taxon>Neoteleostei</taxon>
        <taxon>Acanthomorphata</taxon>
        <taxon>Eupercaria</taxon>
        <taxon>Sciaenidae</taxon>
        <taxon>Collichthys</taxon>
    </lineage>
</organism>
<proteinExistence type="predicted"/>
<reference evidence="5 6" key="1">
    <citation type="submission" date="2019-01" db="EMBL/GenBank/DDBJ databases">
        <title>Genome Assembly of Collichthys lucidus.</title>
        <authorList>
            <person name="Cai M."/>
            <person name="Xiao S."/>
        </authorList>
    </citation>
    <scope>NUCLEOTIDE SEQUENCE [LARGE SCALE GENOMIC DNA]</scope>
    <source>
        <strain evidence="5">JT15FE1705JMU</strain>
        <tissue evidence="5">Muscle</tissue>
    </source>
</reference>
<dbReference type="PANTHER" id="PTHR10292">
    <property type="entry name" value="CLATHRIN HEAVY CHAIN RELATED"/>
    <property type="match status" value="1"/>
</dbReference>
<dbReference type="Proteomes" id="UP000298787">
    <property type="component" value="Chromosome 17"/>
</dbReference>
<gene>
    <name evidence="5" type="ORF">D9C73_019459</name>
</gene>
<feature type="coiled-coil region" evidence="2">
    <location>
        <begin position="137"/>
        <end position="197"/>
    </location>
</feature>
<accession>A0A4U5VCM5</accession>
<dbReference type="PANTHER" id="PTHR10292:SF11">
    <property type="entry name" value="CLATHRIN HEAVY CHAIN LINKER DOMAIN-CONTAINING PROTEIN 1"/>
    <property type="match status" value="1"/>
</dbReference>
<dbReference type="InterPro" id="IPR032755">
    <property type="entry name" value="TSNAXIP1_N"/>
</dbReference>
<dbReference type="InterPro" id="IPR012331">
    <property type="entry name" value="Clathrin_H-chain_linker"/>
</dbReference>
<feature type="compositionally biased region" description="Low complexity" evidence="3">
    <location>
        <begin position="7"/>
        <end position="17"/>
    </location>
</feature>
<evidence type="ECO:0000256" key="1">
    <source>
        <dbReference type="ARBA" id="ARBA00023054"/>
    </source>
</evidence>
<evidence type="ECO:0000313" key="6">
    <source>
        <dbReference type="Proteomes" id="UP000298787"/>
    </source>
</evidence>
<dbReference type="SUPFAM" id="SSF48371">
    <property type="entry name" value="ARM repeat"/>
    <property type="match status" value="1"/>
</dbReference>
<feature type="domain" description="Translin-associated factor X-interacting protein 1 N-terminal" evidence="4">
    <location>
        <begin position="38"/>
        <end position="157"/>
    </location>
</feature>
<feature type="region of interest" description="Disordered" evidence="3">
    <location>
        <begin position="1"/>
        <end position="21"/>
    </location>
</feature>
<dbReference type="InterPro" id="IPR016024">
    <property type="entry name" value="ARM-type_fold"/>
</dbReference>
<protein>
    <submittedName>
        <fullName evidence="5">Clathrin heavy chain linker domain-containing protein 1</fullName>
    </submittedName>
</protein>
<dbReference type="Pfam" id="PF15739">
    <property type="entry name" value="TSNAXIP1_N"/>
    <property type="match status" value="1"/>
</dbReference>
<evidence type="ECO:0000256" key="3">
    <source>
        <dbReference type="SAM" id="MobiDB-lite"/>
    </source>
</evidence>
<name>A0A4U5VCM5_COLLU</name>
<sequence>MSELKHGNSSSSSNEEGQSTPDILISDSDQRFFQSLCEFIAHEKQYLQCPQEGADELRYSVYRTAFSKVIARSTTYKKLLLTIKGEYDDVIRELQRRENEARRSKTAELKEEIKRWKSSVEQSTWIPGLTVAESVDLEALDRHLKHLEAQKAALLDKKSHRVSLEVKAELEAELQAAERHRDQLQTKNNQLNVLHKRLRFVSGHLHTWEDKKLGPLEELLRSILEDVGQLSVTDDEARGIDTELFEHEEPTGVNESRLRTEYLHRFTELFDSARYEEAALHAARSPRGFLRNLDTMKMFKVGDKLSAALSLHFTRCALEHGATQLLTHAVNTNKLTFCEDLGDVLTEHAQKNRRAADRYLAFASVAYEACGLDRKVALSLCMRGLTHGAASFMKECKDFTAVGVACSTLLADPQQPELALQLLDGFVSRGRGVLEKVILEDSRASVDVWTIVSSLCSKINRVDLSQAIRSVLLDQSGTGALSPDLEGARMMEHIFL</sequence>
<dbReference type="EMBL" id="CM014094">
    <property type="protein sequence ID" value="TKS85883.1"/>
    <property type="molecule type" value="Genomic_DNA"/>
</dbReference>
<evidence type="ECO:0000313" key="5">
    <source>
        <dbReference type="EMBL" id="TKS85883.1"/>
    </source>
</evidence>
<dbReference type="STRING" id="240159.A0A4U5VCM5"/>
<dbReference type="Pfam" id="PF13838">
    <property type="entry name" value="Clathrin_H_link"/>
    <property type="match status" value="1"/>
</dbReference>
<dbReference type="AlphaFoldDB" id="A0A4U5VCM5"/>
<keyword evidence="6" id="KW-1185">Reference proteome</keyword>